<keyword evidence="3 5" id="KW-1133">Transmembrane helix</keyword>
<dbReference type="Proteomes" id="UP001470230">
    <property type="component" value="Unassembled WGS sequence"/>
</dbReference>
<keyword evidence="2 5" id="KW-0812">Transmembrane</keyword>
<accession>A0ABR2H6G5</accession>
<name>A0ABR2H6G5_9EUKA</name>
<sequence>MFSTRDDIACLFGNLAAFIYFLCNFPQLYLNFKRRSTKGFSNTFVIMRVFSLSFLVANSAVEGLPFPIQLSGILLLFTSIVSTIQIAIYNRYLLFLLWLTLPFYIMFISYNWPHTIEYTKWINPIISLLSYIPLLYTCISAQTTLGISVFAQHLNFIGSVFGLLMCKISNFCGLVNWIFYLIGIIQASLVYCVAIYYGEMRIFDSSKEATKENSIFQCQLQTVEFSICDNWMNDMEKCKR</sequence>
<proteinExistence type="predicted"/>
<comment type="subcellular location">
    <subcellularLocation>
        <location evidence="1">Membrane</location>
        <topology evidence="1">Multi-pass membrane protein</topology>
    </subcellularLocation>
</comment>
<dbReference type="Pfam" id="PF04193">
    <property type="entry name" value="PQ-loop"/>
    <property type="match status" value="1"/>
</dbReference>
<keyword evidence="4 5" id="KW-0472">Membrane</keyword>
<evidence type="ECO:0000256" key="1">
    <source>
        <dbReference type="ARBA" id="ARBA00004141"/>
    </source>
</evidence>
<feature type="transmembrane region" description="Helical" evidence="5">
    <location>
        <begin position="12"/>
        <end position="32"/>
    </location>
</feature>
<evidence type="ECO:0000256" key="3">
    <source>
        <dbReference type="ARBA" id="ARBA00022989"/>
    </source>
</evidence>
<evidence type="ECO:0000313" key="7">
    <source>
        <dbReference type="Proteomes" id="UP001470230"/>
    </source>
</evidence>
<evidence type="ECO:0000256" key="2">
    <source>
        <dbReference type="ARBA" id="ARBA00022692"/>
    </source>
</evidence>
<protein>
    <recommendedName>
        <fullName evidence="8">PQ loop repeat family protein</fullName>
    </recommendedName>
</protein>
<reference evidence="6 7" key="1">
    <citation type="submission" date="2024-04" db="EMBL/GenBank/DDBJ databases">
        <title>Tritrichomonas musculus Genome.</title>
        <authorList>
            <person name="Alves-Ferreira E."/>
            <person name="Grigg M."/>
            <person name="Lorenzi H."/>
            <person name="Galac M."/>
        </authorList>
    </citation>
    <scope>NUCLEOTIDE SEQUENCE [LARGE SCALE GENOMIC DNA]</scope>
    <source>
        <strain evidence="6 7">EAF2021</strain>
    </source>
</reference>
<feature type="transmembrane region" description="Helical" evidence="5">
    <location>
        <begin position="93"/>
        <end position="112"/>
    </location>
</feature>
<comment type="caution">
    <text evidence="6">The sequence shown here is derived from an EMBL/GenBank/DDBJ whole genome shotgun (WGS) entry which is preliminary data.</text>
</comment>
<evidence type="ECO:0000256" key="5">
    <source>
        <dbReference type="SAM" id="Phobius"/>
    </source>
</evidence>
<dbReference type="InterPro" id="IPR006603">
    <property type="entry name" value="PQ-loop_rpt"/>
</dbReference>
<dbReference type="PANTHER" id="PTHR13131:SF7">
    <property type="entry name" value="TRANSMEMBRANE PROTEIN"/>
    <property type="match status" value="1"/>
</dbReference>
<gene>
    <name evidence="6" type="ORF">M9Y10_027152</name>
</gene>
<organism evidence="6 7">
    <name type="scientific">Tritrichomonas musculus</name>
    <dbReference type="NCBI Taxonomy" id="1915356"/>
    <lineage>
        <taxon>Eukaryota</taxon>
        <taxon>Metamonada</taxon>
        <taxon>Parabasalia</taxon>
        <taxon>Tritrichomonadida</taxon>
        <taxon>Tritrichomonadidae</taxon>
        <taxon>Tritrichomonas</taxon>
    </lineage>
</organism>
<keyword evidence="7" id="KW-1185">Reference proteome</keyword>
<feature type="transmembrane region" description="Helical" evidence="5">
    <location>
        <begin position="118"/>
        <end position="138"/>
    </location>
</feature>
<feature type="transmembrane region" description="Helical" evidence="5">
    <location>
        <begin position="67"/>
        <end position="86"/>
    </location>
</feature>
<dbReference type="InterPro" id="IPR005282">
    <property type="entry name" value="LC_transporter"/>
</dbReference>
<evidence type="ECO:0000313" key="6">
    <source>
        <dbReference type="EMBL" id="KAK8841531.1"/>
    </source>
</evidence>
<dbReference type="Gene3D" id="1.20.1280.290">
    <property type="match status" value="1"/>
</dbReference>
<feature type="transmembrane region" description="Helical" evidence="5">
    <location>
        <begin position="177"/>
        <end position="197"/>
    </location>
</feature>
<dbReference type="PANTHER" id="PTHR13131">
    <property type="entry name" value="CYSTINOSIN"/>
    <property type="match status" value="1"/>
</dbReference>
<evidence type="ECO:0000256" key="4">
    <source>
        <dbReference type="ARBA" id="ARBA00023136"/>
    </source>
</evidence>
<dbReference type="EMBL" id="JAPFFF010000041">
    <property type="protein sequence ID" value="KAK8841531.1"/>
    <property type="molecule type" value="Genomic_DNA"/>
</dbReference>
<feature type="transmembrane region" description="Helical" evidence="5">
    <location>
        <begin position="44"/>
        <end position="61"/>
    </location>
</feature>
<evidence type="ECO:0008006" key="8">
    <source>
        <dbReference type="Google" id="ProtNLM"/>
    </source>
</evidence>
<feature type="transmembrane region" description="Helical" evidence="5">
    <location>
        <begin position="145"/>
        <end position="165"/>
    </location>
</feature>